<evidence type="ECO:0000259" key="12">
    <source>
        <dbReference type="Pfam" id="PF24621"/>
    </source>
</evidence>
<comment type="function">
    <text evidence="3">Catalyzes the conversion of 3-deoxy-D-arabino-heptulosonate 7-phosphate (DAHP) to dehydroquinate (DHQ).</text>
</comment>
<evidence type="ECO:0000256" key="1">
    <source>
        <dbReference type="ARBA" id="ARBA00001911"/>
    </source>
</evidence>
<evidence type="ECO:0000256" key="3">
    <source>
        <dbReference type="ARBA" id="ARBA00003485"/>
    </source>
</evidence>
<evidence type="ECO:0000313" key="13">
    <source>
        <dbReference type="EMBL" id="WDE97049.1"/>
    </source>
</evidence>
<evidence type="ECO:0000256" key="6">
    <source>
        <dbReference type="ARBA" id="ARBA00022833"/>
    </source>
</evidence>
<dbReference type="GO" id="GO:0003856">
    <property type="term" value="F:3-dehydroquinate synthase activity"/>
    <property type="evidence" value="ECO:0007669"/>
    <property type="project" value="UniProtKB-EC"/>
</dbReference>
<sequence length="389" mass="42717">MATFHVPLKKTVDDSYDIEIGFNLFSTLINDLKNGLFPKANKLALITDSNVLPLYASNVILAIKEEGFNIELFDMPAGEHSKTRETKIRIEDEMLDKGFGRDSAIIALGGGVVSDLAGYLAGTFGRGIPFINYSTTLLSAADASVGGKTAVDTPHATNLIGLFNQPQKVYIDIATWSTLPDREVRAGLAETIKHACLADSAFFTWLEENITRIASTKDAKLDAEACEFIAEANCRIKYDVVSRDEKEANLRQILNLGHTAGRAMETLFEYQLLHGECVAVGLSIQALLANKLELISDEEHQRIDALIALCGLPTIVPEEITTAKLVEKMYTDKKVRSGQIRFVLMDGIGSMKTFENGSYTKALTDEFLIETIDEYRAAQVSLEVPPADK</sequence>
<evidence type="ECO:0000256" key="8">
    <source>
        <dbReference type="ARBA" id="ARBA00023239"/>
    </source>
</evidence>
<dbReference type="PIRSF" id="PIRSF001455">
    <property type="entry name" value="DHQ_synth"/>
    <property type="match status" value="1"/>
</dbReference>
<evidence type="ECO:0000259" key="11">
    <source>
        <dbReference type="Pfam" id="PF01761"/>
    </source>
</evidence>
<dbReference type="Gene3D" id="1.20.1090.10">
    <property type="entry name" value="Dehydroquinate synthase-like - alpha domain"/>
    <property type="match status" value="1"/>
</dbReference>
<dbReference type="PANTHER" id="PTHR43622:SF1">
    <property type="entry name" value="3-DEHYDROQUINATE SYNTHASE"/>
    <property type="match status" value="1"/>
</dbReference>
<evidence type="ECO:0000256" key="4">
    <source>
        <dbReference type="ARBA" id="ARBA00022723"/>
    </source>
</evidence>
<dbReference type="NCBIfam" id="TIGR01357">
    <property type="entry name" value="aroB"/>
    <property type="match status" value="1"/>
</dbReference>
<protein>
    <recommendedName>
        <fullName evidence="10">3-dehydroquinate synthase</fullName>
        <ecNumber evidence="10">4.2.3.4</ecNumber>
    </recommendedName>
</protein>
<dbReference type="EC" id="4.2.3.4" evidence="10"/>
<gene>
    <name evidence="13" type="primary">aroB</name>
    <name evidence="13" type="ORF">PQO03_03650</name>
</gene>
<proteinExistence type="predicted"/>
<keyword evidence="6" id="KW-0862">Zinc</keyword>
<keyword evidence="14" id="KW-1185">Reference proteome</keyword>
<name>A0ABY7VUS3_9BACT</name>
<evidence type="ECO:0000313" key="14">
    <source>
        <dbReference type="Proteomes" id="UP001214250"/>
    </source>
</evidence>
<keyword evidence="8 13" id="KW-0456">Lyase</keyword>
<dbReference type="EMBL" id="CP117811">
    <property type="protein sequence ID" value="WDE97049.1"/>
    <property type="molecule type" value="Genomic_DNA"/>
</dbReference>
<dbReference type="InterPro" id="IPR056179">
    <property type="entry name" value="DHQS_C"/>
</dbReference>
<keyword evidence="5" id="KW-0547">Nucleotide-binding</keyword>
<dbReference type="InterPro" id="IPR030963">
    <property type="entry name" value="DHQ_synth_fam"/>
</dbReference>
<dbReference type="CDD" id="cd08195">
    <property type="entry name" value="DHQS"/>
    <property type="match status" value="1"/>
</dbReference>
<accession>A0ABY7VUS3</accession>
<dbReference type="Pfam" id="PF24621">
    <property type="entry name" value="DHQS_C"/>
    <property type="match status" value="1"/>
</dbReference>
<evidence type="ECO:0000256" key="5">
    <source>
        <dbReference type="ARBA" id="ARBA00022741"/>
    </source>
</evidence>
<dbReference type="Pfam" id="PF01761">
    <property type="entry name" value="DHQ_synthase"/>
    <property type="match status" value="1"/>
</dbReference>
<dbReference type="RefSeq" id="WP_274151196.1">
    <property type="nucleotide sequence ID" value="NZ_CP117811.1"/>
</dbReference>
<comment type="cofactor">
    <cofactor evidence="1">
        <name>NAD(+)</name>
        <dbReference type="ChEBI" id="CHEBI:57540"/>
    </cofactor>
</comment>
<dbReference type="InterPro" id="IPR030960">
    <property type="entry name" value="DHQS/DOIS_N"/>
</dbReference>
<evidence type="ECO:0000256" key="9">
    <source>
        <dbReference type="ARBA" id="ARBA00023285"/>
    </source>
</evidence>
<dbReference type="Proteomes" id="UP001214250">
    <property type="component" value="Chromosome 1"/>
</dbReference>
<dbReference type="InterPro" id="IPR050071">
    <property type="entry name" value="Dehydroquinate_synthase"/>
</dbReference>
<dbReference type="PANTHER" id="PTHR43622">
    <property type="entry name" value="3-DEHYDROQUINATE SYNTHASE"/>
    <property type="match status" value="1"/>
</dbReference>
<keyword evidence="7" id="KW-0520">NAD</keyword>
<dbReference type="SUPFAM" id="SSF56796">
    <property type="entry name" value="Dehydroquinate synthase-like"/>
    <property type="match status" value="1"/>
</dbReference>
<organism evidence="13 14">
    <name type="scientific">Lentisphaera profundi</name>
    <dbReference type="NCBI Taxonomy" id="1658616"/>
    <lineage>
        <taxon>Bacteria</taxon>
        <taxon>Pseudomonadati</taxon>
        <taxon>Lentisphaerota</taxon>
        <taxon>Lentisphaeria</taxon>
        <taxon>Lentisphaerales</taxon>
        <taxon>Lentisphaeraceae</taxon>
        <taxon>Lentisphaera</taxon>
    </lineage>
</organism>
<feature type="domain" description="3-dehydroquinate synthase N-terminal" evidence="11">
    <location>
        <begin position="74"/>
        <end position="185"/>
    </location>
</feature>
<keyword evidence="9" id="KW-0170">Cobalt</keyword>
<evidence type="ECO:0000256" key="2">
    <source>
        <dbReference type="ARBA" id="ARBA00001941"/>
    </source>
</evidence>
<reference evidence="13 14" key="1">
    <citation type="submission" date="2023-02" db="EMBL/GenBank/DDBJ databases">
        <title>Genome sequence of Lentisphaera profundi SAORIC-696.</title>
        <authorList>
            <person name="Kim e."/>
            <person name="Cho J.-C."/>
            <person name="Choi A."/>
            <person name="Kang I."/>
        </authorList>
    </citation>
    <scope>NUCLEOTIDE SEQUENCE [LARGE SCALE GENOMIC DNA]</scope>
    <source>
        <strain evidence="13 14">SAORIC-696</strain>
    </source>
</reference>
<evidence type="ECO:0000256" key="10">
    <source>
        <dbReference type="NCBIfam" id="TIGR01357"/>
    </source>
</evidence>
<dbReference type="Gene3D" id="3.40.50.1970">
    <property type="match status" value="1"/>
</dbReference>
<feature type="domain" description="3-dehydroquinate synthase C-terminal" evidence="12">
    <location>
        <begin position="187"/>
        <end position="335"/>
    </location>
</feature>
<comment type="cofactor">
    <cofactor evidence="2">
        <name>Co(2+)</name>
        <dbReference type="ChEBI" id="CHEBI:48828"/>
    </cofactor>
</comment>
<dbReference type="InterPro" id="IPR016037">
    <property type="entry name" value="DHQ_synth_AroB"/>
</dbReference>
<evidence type="ECO:0000256" key="7">
    <source>
        <dbReference type="ARBA" id="ARBA00023027"/>
    </source>
</evidence>
<keyword evidence="4" id="KW-0479">Metal-binding</keyword>